<dbReference type="Proteomes" id="UP000233343">
    <property type="component" value="Unassembled WGS sequence"/>
</dbReference>
<organism evidence="2 3">
    <name type="scientific">Cytobacillus horneckiae</name>
    <dbReference type="NCBI Taxonomy" id="549687"/>
    <lineage>
        <taxon>Bacteria</taxon>
        <taxon>Bacillati</taxon>
        <taxon>Bacillota</taxon>
        <taxon>Bacilli</taxon>
        <taxon>Bacillales</taxon>
        <taxon>Bacillaceae</taxon>
        <taxon>Cytobacillus</taxon>
    </lineage>
</organism>
<evidence type="ECO:0000313" key="3">
    <source>
        <dbReference type="Proteomes" id="UP000233343"/>
    </source>
</evidence>
<comment type="caution">
    <text evidence="2">The sequence shown here is derived from an EMBL/GenBank/DDBJ whole genome shotgun (WGS) entry which is preliminary data.</text>
</comment>
<name>A0A2N0ZJC8_9BACI</name>
<dbReference type="InterPro" id="IPR053918">
    <property type="entry name" value="DUF6980"/>
</dbReference>
<dbReference type="AlphaFoldDB" id="A0A2N0ZJC8"/>
<accession>A0A2N0ZJC8</accession>
<reference evidence="2 3" key="1">
    <citation type="journal article" date="2010" name="Int. J. Syst. Evol. Microbiol.">
        <title>Bacillus horneckiae sp. nov., isolated from a spacecraft-assembly clean room.</title>
        <authorList>
            <person name="Vaishampayan P."/>
            <person name="Probst A."/>
            <person name="Krishnamurthi S."/>
            <person name="Ghosh S."/>
            <person name="Osman S."/>
            <person name="McDowall A."/>
            <person name="Ruckmani A."/>
            <person name="Mayilraj S."/>
            <person name="Venkateswaran K."/>
        </authorList>
    </citation>
    <scope>NUCLEOTIDE SEQUENCE [LARGE SCALE GENOMIC DNA]</scope>
    <source>
        <strain evidence="3">1PO1SC</strain>
    </source>
</reference>
<proteinExistence type="predicted"/>
<dbReference type="Pfam" id="PF22400">
    <property type="entry name" value="DUF6980"/>
    <property type="match status" value="1"/>
</dbReference>
<dbReference type="EMBL" id="PISD01000013">
    <property type="protein sequence ID" value="PKG29617.1"/>
    <property type="molecule type" value="Genomic_DNA"/>
</dbReference>
<sequence length="66" mass="7613">MTKHCCDQMTYHANLTCEIHKNLFDCPDKLIIFHEEDCEYGLIIHDGGSSTIEIMFCPWCGINLGY</sequence>
<keyword evidence="3" id="KW-1185">Reference proteome</keyword>
<evidence type="ECO:0000313" key="2">
    <source>
        <dbReference type="EMBL" id="PKG29617.1"/>
    </source>
</evidence>
<dbReference type="RefSeq" id="WP_066192668.1">
    <property type="nucleotide sequence ID" value="NZ_JARMMB010000020.1"/>
</dbReference>
<gene>
    <name evidence="2" type="ORF">CWS20_07045</name>
</gene>
<evidence type="ECO:0000259" key="1">
    <source>
        <dbReference type="Pfam" id="PF22400"/>
    </source>
</evidence>
<protein>
    <recommendedName>
        <fullName evidence="1">DUF6980 domain-containing protein</fullName>
    </recommendedName>
</protein>
<feature type="domain" description="DUF6980" evidence="1">
    <location>
        <begin position="3"/>
        <end position="64"/>
    </location>
</feature>